<feature type="non-terminal residue" evidence="8">
    <location>
        <position position="1"/>
    </location>
</feature>
<proteinExistence type="predicted"/>
<dbReference type="Proteomes" id="UP001203852">
    <property type="component" value="Unassembled WGS sequence"/>
</dbReference>
<dbReference type="GO" id="GO:0003677">
    <property type="term" value="F:DNA binding"/>
    <property type="evidence" value="ECO:0007669"/>
    <property type="project" value="InterPro"/>
</dbReference>
<keyword evidence="5" id="KW-0539">Nucleus</keyword>
<evidence type="ECO:0000256" key="6">
    <source>
        <dbReference type="SAM" id="Phobius"/>
    </source>
</evidence>
<comment type="subcellular location">
    <subcellularLocation>
        <location evidence="1">Nucleus</location>
    </subcellularLocation>
</comment>
<gene>
    <name evidence="8" type="ORF">EDD36DRAFT_384438</name>
</gene>
<dbReference type="GO" id="GO:0005634">
    <property type="term" value="C:nucleus"/>
    <property type="evidence" value="ECO:0007669"/>
    <property type="project" value="UniProtKB-SubCell"/>
</dbReference>
<dbReference type="GO" id="GO:0006351">
    <property type="term" value="P:DNA-templated transcription"/>
    <property type="evidence" value="ECO:0007669"/>
    <property type="project" value="InterPro"/>
</dbReference>
<keyword evidence="6" id="KW-0472">Membrane</keyword>
<sequence>SASSNRRRKCEVVTPKSPCTWCQDRQLTCSFTSSTARKKDWSETHWEPRPYDSSSETGIRDEVASSADYQAAPSTSIGLPSNALRIELVELYFRYIHDTFHSLFHRPSLMQDVIDETIPEVLLFGIISLSSRFSNDPVFTGVDPRVRGRPYARKAQALLDLREVSLTTIQACVLLGAFVITEGEAASEAVFYSIACRSALVLDLPNLPGQFLLDQEANRRVWWTLRMIDVWSSNGVRIPRALGATCSDVPHPMNEIIFHRLRRGDDSERTDHLSNTTPQALSQESGSSLLTQMVKLNAILIDISSVNQAAAAASLSRHGPPRNCRSANKELNGWVGSLPPNLRDTQDNLSHYAALGLGPMFVAVHLGYYHYGALLYYQYLHRDSYDEHAPTYSYADKCKTHSVGLSEILYRAFSTPGCEVYYTMVGHVLVIASTVPLHILLFNSDEEQTRAARGRLEKNFELLTCLQRLWPTLDVSFARFREFHRACQNYKETSFRMDKWLLRFLLEFANPVGEKDPDEPLTETHPWSMQEWDLSPF</sequence>
<comment type="caution">
    <text evidence="8">The sequence shown here is derived from an EMBL/GenBank/DDBJ whole genome shotgun (WGS) entry which is preliminary data.</text>
</comment>
<organism evidence="8 9">
    <name type="scientific">Exophiala viscosa</name>
    <dbReference type="NCBI Taxonomy" id="2486360"/>
    <lineage>
        <taxon>Eukaryota</taxon>
        <taxon>Fungi</taxon>
        <taxon>Dikarya</taxon>
        <taxon>Ascomycota</taxon>
        <taxon>Pezizomycotina</taxon>
        <taxon>Eurotiomycetes</taxon>
        <taxon>Chaetothyriomycetidae</taxon>
        <taxon>Chaetothyriales</taxon>
        <taxon>Herpotrichiellaceae</taxon>
        <taxon>Exophiala</taxon>
    </lineage>
</organism>
<evidence type="ECO:0000256" key="4">
    <source>
        <dbReference type="ARBA" id="ARBA00023163"/>
    </source>
</evidence>
<evidence type="ECO:0000256" key="1">
    <source>
        <dbReference type="ARBA" id="ARBA00004123"/>
    </source>
</evidence>
<reference evidence="8" key="1">
    <citation type="journal article" date="2022" name="bioRxiv">
        <title>Deciphering the potential niche of two novel black yeast fungi from a biological soil crust based on their genomes, phenotypes, and melanin regulation.</title>
        <authorList>
            <consortium name="DOE Joint Genome Institute"/>
            <person name="Carr E.C."/>
            <person name="Barton Q."/>
            <person name="Grambo S."/>
            <person name="Sullivan M."/>
            <person name="Renfro C.M."/>
            <person name="Kuo A."/>
            <person name="Pangilinan J."/>
            <person name="Lipzen A."/>
            <person name="Keymanesh K."/>
            <person name="Savage E."/>
            <person name="Barry K."/>
            <person name="Grigoriev I.V."/>
            <person name="Riekhof W.R."/>
            <person name="Harris S.S."/>
        </authorList>
    </citation>
    <scope>NUCLEOTIDE SEQUENCE</scope>
    <source>
        <strain evidence="8">JF 03-4F</strain>
    </source>
</reference>
<dbReference type="PANTHER" id="PTHR47338:SF16">
    <property type="entry name" value="TRANSCRIPTION FACTOR, PUTATIVE (AFU_ORTHOLOGUE AFUA_2G09360)-RELATED"/>
    <property type="match status" value="1"/>
</dbReference>
<dbReference type="Pfam" id="PF04082">
    <property type="entry name" value="Fungal_trans"/>
    <property type="match status" value="1"/>
</dbReference>
<keyword evidence="4" id="KW-0804">Transcription</keyword>
<name>A0AAN6DSL9_9EURO</name>
<dbReference type="PANTHER" id="PTHR47338">
    <property type="entry name" value="ZN(II)2CYS6 TRANSCRIPTION FACTOR (EUROFUNG)-RELATED"/>
    <property type="match status" value="1"/>
</dbReference>
<accession>A0AAN6DSL9</accession>
<keyword evidence="2" id="KW-0479">Metal-binding</keyword>
<keyword evidence="6" id="KW-0812">Transmembrane</keyword>
<evidence type="ECO:0000256" key="3">
    <source>
        <dbReference type="ARBA" id="ARBA00023015"/>
    </source>
</evidence>
<dbReference type="AlphaFoldDB" id="A0AAN6DSL9"/>
<dbReference type="InterPro" id="IPR050815">
    <property type="entry name" value="TF_fung"/>
</dbReference>
<feature type="domain" description="Xylanolytic transcriptional activator regulatory" evidence="7">
    <location>
        <begin position="90"/>
        <end position="305"/>
    </location>
</feature>
<dbReference type="EMBL" id="MU404355">
    <property type="protein sequence ID" value="KAI1611786.1"/>
    <property type="molecule type" value="Genomic_DNA"/>
</dbReference>
<evidence type="ECO:0000259" key="7">
    <source>
        <dbReference type="Pfam" id="PF04082"/>
    </source>
</evidence>
<dbReference type="CDD" id="cd12148">
    <property type="entry name" value="fungal_TF_MHR"/>
    <property type="match status" value="1"/>
</dbReference>
<dbReference type="GO" id="GO:0000981">
    <property type="term" value="F:DNA-binding transcription factor activity, RNA polymerase II-specific"/>
    <property type="evidence" value="ECO:0007669"/>
    <property type="project" value="InterPro"/>
</dbReference>
<dbReference type="InterPro" id="IPR007219">
    <property type="entry name" value="XnlR_reg_dom"/>
</dbReference>
<feature type="transmembrane region" description="Helical" evidence="6">
    <location>
        <begin position="420"/>
        <end position="443"/>
    </location>
</feature>
<feature type="transmembrane region" description="Helical" evidence="6">
    <location>
        <begin position="352"/>
        <end position="371"/>
    </location>
</feature>
<evidence type="ECO:0000256" key="2">
    <source>
        <dbReference type="ARBA" id="ARBA00022723"/>
    </source>
</evidence>
<evidence type="ECO:0000313" key="9">
    <source>
        <dbReference type="Proteomes" id="UP001203852"/>
    </source>
</evidence>
<evidence type="ECO:0000256" key="5">
    <source>
        <dbReference type="ARBA" id="ARBA00023242"/>
    </source>
</evidence>
<keyword evidence="9" id="KW-1185">Reference proteome</keyword>
<dbReference type="GO" id="GO:0008270">
    <property type="term" value="F:zinc ion binding"/>
    <property type="evidence" value="ECO:0007669"/>
    <property type="project" value="InterPro"/>
</dbReference>
<evidence type="ECO:0000313" key="8">
    <source>
        <dbReference type="EMBL" id="KAI1611786.1"/>
    </source>
</evidence>
<protein>
    <submittedName>
        <fullName evidence="8">Fungal-specific transcription factor</fullName>
    </submittedName>
</protein>
<keyword evidence="6" id="KW-1133">Transmembrane helix</keyword>
<keyword evidence="3" id="KW-0805">Transcription regulation</keyword>